<feature type="compositionally biased region" description="Basic residues" evidence="3">
    <location>
        <begin position="9"/>
        <end position="32"/>
    </location>
</feature>
<keyword evidence="2" id="KW-0539">Nucleus</keyword>
<protein>
    <recommendedName>
        <fullName evidence="4">Guanine nucleotide-binding protein-like 3 N-terminal domain-containing protein</fullName>
    </recommendedName>
</protein>
<accession>A0AA88KLT6</accession>
<dbReference type="GeneID" id="68094469"/>
<dbReference type="EMBL" id="PYSW02000014">
    <property type="protein sequence ID" value="KAG2386978.1"/>
    <property type="molecule type" value="Genomic_DNA"/>
</dbReference>
<feature type="region of interest" description="Disordered" evidence="3">
    <location>
        <begin position="1"/>
        <end position="34"/>
    </location>
</feature>
<dbReference type="GO" id="GO:0005634">
    <property type="term" value="C:nucleus"/>
    <property type="evidence" value="ECO:0007669"/>
    <property type="project" value="UniProtKB-SubCell"/>
</dbReference>
<evidence type="ECO:0000259" key="4">
    <source>
        <dbReference type="Pfam" id="PF08701"/>
    </source>
</evidence>
<feature type="domain" description="Guanine nucleotide-binding protein-like 3 N-terminal" evidence="4">
    <location>
        <begin position="12"/>
        <end position="86"/>
    </location>
</feature>
<keyword evidence="6" id="KW-1185">Reference proteome</keyword>
<comment type="subcellular location">
    <subcellularLocation>
        <location evidence="1">Nucleus</location>
    </subcellularLocation>
</comment>
<evidence type="ECO:0000256" key="2">
    <source>
        <dbReference type="ARBA" id="ARBA00023242"/>
    </source>
</evidence>
<reference evidence="5 6" key="1">
    <citation type="journal article" date="2018" name="BMC Genomics">
        <title>The genome of Naegleria lovaniensis, the basis for a comparative approach to unravel pathogenicity factors of the human pathogenic amoeba N. fowleri.</title>
        <authorList>
            <person name="Liechti N."/>
            <person name="Schurch N."/>
            <person name="Bruggmann R."/>
            <person name="Wittwer M."/>
        </authorList>
    </citation>
    <scope>NUCLEOTIDE SEQUENCE [LARGE SCALE GENOMIC DNA]</scope>
    <source>
        <strain evidence="5 6">ATCC 30569</strain>
    </source>
</reference>
<proteinExistence type="predicted"/>
<comment type="caution">
    <text evidence="5">The sequence shown here is derived from an EMBL/GenBank/DDBJ whole genome shotgun (WGS) entry which is preliminary data.</text>
</comment>
<organism evidence="5 6">
    <name type="scientific">Naegleria lovaniensis</name>
    <name type="common">Amoeba</name>
    <dbReference type="NCBI Taxonomy" id="51637"/>
    <lineage>
        <taxon>Eukaryota</taxon>
        <taxon>Discoba</taxon>
        <taxon>Heterolobosea</taxon>
        <taxon>Tetramitia</taxon>
        <taxon>Eutetramitia</taxon>
        <taxon>Vahlkampfiidae</taxon>
        <taxon>Naegleria</taxon>
    </lineage>
</organism>
<evidence type="ECO:0000256" key="3">
    <source>
        <dbReference type="SAM" id="MobiDB-lite"/>
    </source>
</evidence>
<name>A0AA88KLT6_NAELO</name>
<evidence type="ECO:0000313" key="6">
    <source>
        <dbReference type="Proteomes" id="UP000816034"/>
    </source>
</evidence>
<dbReference type="InterPro" id="IPR014813">
    <property type="entry name" value="Gnl3_N_dom"/>
</dbReference>
<gene>
    <name evidence="5" type="ORF">C9374_002013</name>
</gene>
<dbReference type="Pfam" id="PF08701">
    <property type="entry name" value="GN3L_Grn1"/>
    <property type="match status" value="1"/>
</dbReference>
<evidence type="ECO:0000256" key="1">
    <source>
        <dbReference type="ARBA" id="ARBA00004123"/>
    </source>
</evidence>
<dbReference type="Proteomes" id="UP000816034">
    <property type="component" value="Unassembled WGS sequence"/>
</dbReference>
<evidence type="ECO:0000313" key="5">
    <source>
        <dbReference type="EMBL" id="KAG2386978.1"/>
    </source>
</evidence>
<dbReference type="AlphaFoldDB" id="A0AA88KLT6"/>
<dbReference type="RefSeq" id="XP_044550970.1">
    <property type="nucleotide sequence ID" value="XM_044691385.1"/>
</dbReference>
<sequence>MGKQTSSRLTKKKKVNIIKKKKEKDRKIRKAAKNGIALPRNKLKKDLGIPNLLPDKKQILEKIYQKRQAEKQEKNELKAIRRLKKNNANKKLTDSPRWLTFNIWLNVNKWNLMLKKS</sequence>